<dbReference type="Proteomes" id="UP000028824">
    <property type="component" value="Unassembled WGS sequence"/>
</dbReference>
<feature type="transmembrane region" description="Helical" evidence="1">
    <location>
        <begin position="82"/>
        <end position="97"/>
    </location>
</feature>
<dbReference type="eggNOG" id="ENOG502Z8YM">
    <property type="taxonomic scope" value="Bacteria"/>
</dbReference>
<keyword evidence="1" id="KW-1133">Transmembrane helix</keyword>
<keyword evidence="1" id="KW-0812">Transmembrane</keyword>
<feature type="transmembrane region" description="Helical" evidence="1">
    <location>
        <begin position="211"/>
        <end position="229"/>
    </location>
</feature>
<dbReference type="OrthoDB" id="5189031at2"/>
<evidence type="ECO:0000313" key="2">
    <source>
        <dbReference type="EMBL" id="KFI24179.1"/>
    </source>
</evidence>
<sequence>MKDRLIRAAILALTVAFAAAPFLSKGFGGFYKESFPVQVDRWPAQPVGWAFAIWGPIYAALIVTALRALLLRPEVTPGWRRAALPLGVSLFLGTFWVETAMRAPLLATALIVPMAAMAIVAACRAGTDLREAGALGFYAGWLTAAAGVAVSVVLTGYGVLGAGAAAVLLVLAVLAVALGVIGKARPVWTYPAGTIWALIGIVVANGEAGDAPMTGLAGVGIGAVLIAALRKRT</sequence>
<gene>
    <name evidence="2" type="ORF">CG50_13595</name>
</gene>
<accession>A0A086XQ79</accession>
<proteinExistence type="predicted"/>
<evidence type="ECO:0000313" key="3">
    <source>
        <dbReference type="Proteomes" id="UP000028824"/>
    </source>
</evidence>
<dbReference type="EMBL" id="JFZB01000067">
    <property type="protein sequence ID" value="KFI24179.1"/>
    <property type="molecule type" value="Genomic_DNA"/>
</dbReference>
<dbReference type="STRING" id="1105367.CG50_13595"/>
<reference evidence="2 3" key="1">
    <citation type="submission" date="2014-03" db="EMBL/GenBank/DDBJ databases">
        <title>Genome of Paenirhodobacter enshiensis DW2-9.</title>
        <authorList>
            <person name="Wang D."/>
            <person name="Wang G."/>
        </authorList>
    </citation>
    <scope>NUCLEOTIDE SEQUENCE [LARGE SCALE GENOMIC DNA]</scope>
    <source>
        <strain evidence="2 3">DW2-9</strain>
    </source>
</reference>
<evidence type="ECO:0000256" key="1">
    <source>
        <dbReference type="SAM" id="Phobius"/>
    </source>
</evidence>
<dbReference type="InterPro" id="IPR038330">
    <property type="entry name" value="TspO/MBR-related_sf"/>
</dbReference>
<protein>
    <submittedName>
        <fullName evidence="2">Uncharacterized protein</fullName>
    </submittedName>
</protein>
<keyword evidence="3" id="KW-1185">Reference proteome</keyword>
<dbReference type="Gene3D" id="1.20.1260.100">
    <property type="entry name" value="TspO/MBR protein"/>
    <property type="match status" value="1"/>
</dbReference>
<feature type="transmembrane region" description="Helical" evidence="1">
    <location>
        <begin position="187"/>
        <end position="205"/>
    </location>
</feature>
<feature type="transmembrane region" description="Helical" evidence="1">
    <location>
        <begin position="48"/>
        <end position="70"/>
    </location>
</feature>
<organism evidence="2 3">
    <name type="scientific">Paenirhodobacter enshiensis</name>
    <dbReference type="NCBI Taxonomy" id="1105367"/>
    <lineage>
        <taxon>Bacteria</taxon>
        <taxon>Pseudomonadati</taxon>
        <taxon>Pseudomonadota</taxon>
        <taxon>Alphaproteobacteria</taxon>
        <taxon>Rhodobacterales</taxon>
        <taxon>Rhodobacter group</taxon>
        <taxon>Paenirhodobacter</taxon>
    </lineage>
</organism>
<feature type="transmembrane region" description="Helical" evidence="1">
    <location>
        <begin position="135"/>
        <end position="154"/>
    </location>
</feature>
<keyword evidence="1" id="KW-0472">Membrane</keyword>
<comment type="caution">
    <text evidence="2">The sequence shown here is derived from an EMBL/GenBank/DDBJ whole genome shotgun (WGS) entry which is preliminary data.</text>
</comment>
<dbReference type="RefSeq" id="WP_051910096.1">
    <property type="nucleotide sequence ID" value="NZ_JFZB01000067.1"/>
</dbReference>
<dbReference type="AlphaFoldDB" id="A0A086XQ79"/>
<feature type="transmembrane region" description="Helical" evidence="1">
    <location>
        <begin position="103"/>
        <end position="123"/>
    </location>
</feature>
<name>A0A086XQ79_9RHOB</name>
<feature type="transmembrane region" description="Helical" evidence="1">
    <location>
        <begin position="160"/>
        <end position="180"/>
    </location>
</feature>